<protein>
    <recommendedName>
        <fullName evidence="4">Ammonia permease</fullName>
    </recommendedName>
</protein>
<feature type="transmembrane region" description="Helical" evidence="1">
    <location>
        <begin position="138"/>
        <end position="157"/>
    </location>
</feature>
<evidence type="ECO:0000256" key="1">
    <source>
        <dbReference type="SAM" id="Phobius"/>
    </source>
</evidence>
<accession>A0ABP8EH13</accession>
<feature type="transmembrane region" description="Helical" evidence="1">
    <location>
        <begin position="110"/>
        <end position="132"/>
    </location>
</feature>
<sequence length="262" mass="27151">MRWIRVAVALCLVAALGVSSFLGFAPFAVAAGLVVLALAYGWPRLTDSPQPRATSLMLLVLGFVGLATVWLAPGPPYLEWLPLVTGVGLLWAFVQNLARGVGASHAVVNLSAQVAGLVITLSAASWLGAILLPGDKEAVIVGLVALILAQAATALPWPDRYTSPLALLVAVVGAGVAGALIPDGSLDLWAAPALGGVMGLLVAAIDRMLGTIAGSRYQATAVRRDRRRDKARRLAVQTALGATPIAVGGIVVYVLERILMFR</sequence>
<feature type="transmembrane region" description="Helical" evidence="1">
    <location>
        <begin position="80"/>
        <end position="98"/>
    </location>
</feature>
<feature type="transmembrane region" description="Helical" evidence="1">
    <location>
        <begin position="164"/>
        <end position="182"/>
    </location>
</feature>
<name>A0ABP8EH13_9MICO</name>
<keyword evidence="1" id="KW-1133">Transmembrane helix</keyword>
<evidence type="ECO:0008006" key="4">
    <source>
        <dbReference type="Google" id="ProtNLM"/>
    </source>
</evidence>
<keyword evidence="1" id="KW-0812">Transmembrane</keyword>
<feature type="transmembrane region" description="Helical" evidence="1">
    <location>
        <begin position="188"/>
        <end position="213"/>
    </location>
</feature>
<gene>
    <name evidence="2" type="ORF">GCM10022261_06860</name>
</gene>
<dbReference type="EMBL" id="BAABAZ010000004">
    <property type="protein sequence ID" value="GAA4283155.1"/>
    <property type="molecule type" value="Genomic_DNA"/>
</dbReference>
<organism evidence="2 3">
    <name type="scientific">Brevibacterium daeguense</name>
    <dbReference type="NCBI Taxonomy" id="909936"/>
    <lineage>
        <taxon>Bacteria</taxon>
        <taxon>Bacillati</taxon>
        <taxon>Actinomycetota</taxon>
        <taxon>Actinomycetes</taxon>
        <taxon>Micrococcales</taxon>
        <taxon>Brevibacteriaceae</taxon>
        <taxon>Brevibacterium</taxon>
    </lineage>
</organism>
<feature type="transmembrane region" description="Helical" evidence="1">
    <location>
        <begin position="27"/>
        <end position="43"/>
    </location>
</feature>
<reference evidence="3" key="1">
    <citation type="journal article" date="2019" name="Int. J. Syst. Evol. Microbiol.">
        <title>The Global Catalogue of Microorganisms (GCM) 10K type strain sequencing project: providing services to taxonomists for standard genome sequencing and annotation.</title>
        <authorList>
            <consortium name="The Broad Institute Genomics Platform"/>
            <consortium name="The Broad Institute Genome Sequencing Center for Infectious Disease"/>
            <person name="Wu L."/>
            <person name="Ma J."/>
        </authorList>
    </citation>
    <scope>NUCLEOTIDE SEQUENCE [LARGE SCALE GENOMIC DNA]</scope>
    <source>
        <strain evidence="3">JCM 17458</strain>
    </source>
</reference>
<keyword evidence="3" id="KW-1185">Reference proteome</keyword>
<feature type="transmembrane region" description="Helical" evidence="1">
    <location>
        <begin position="55"/>
        <end position="74"/>
    </location>
</feature>
<dbReference type="Proteomes" id="UP001501586">
    <property type="component" value="Unassembled WGS sequence"/>
</dbReference>
<proteinExistence type="predicted"/>
<feature type="transmembrane region" description="Helical" evidence="1">
    <location>
        <begin position="234"/>
        <end position="255"/>
    </location>
</feature>
<comment type="caution">
    <text evidence="2">The sequence shown here is derived from an EMBL/GenBank/DDBJ whole genome shotgun (WGS) entry which is preliminary data.</text>
</comment>
<evidence type="ECO:0000313" key="2">
    <source>
        <dbReference type="EMBL" id="GAA4283155.1"/>
    </source>
</evidence>
<keyword evidence="1" id="KW-0472">Membrane</keyword>
<evidence type="ECO:0000313" key="3">
    <source>
        <dbReference type="Proteomes" id="UP001501586"/>
    </source>
</evidence>